<dbReference type="PANTHER" id="PTHR46082">
    <property type="entry name" value="ATP/GTP-BINDING PROTEIN-RELATED"/>
    <property type="match status" value="1"/>
</dbReference>
<sequence length="100" mass="10400">MASLPKGEYGTTIAATVAKDMLHSFPNIRIGLMVGIGGGALSAAHDIRLGDIVVSARDGDQSGVFHNACGDDPEHLATRPERGEEDDNTVVHYGVIASAN</sequence>
<dbReference type="OrthoDB" id="1577640at2759"/>
<dbReference type="Proteomes" id="UP000730481">
    <property type="component" value="Unassembled WGS sequence"/>
</dbReference>
<reference evidence="1" key="2">
    <citation type="submission" date="2020-02" db="EMBL/GenBank/DDBJ databases">
        <title>Identification and distribution of gene clusters putatively required for synthesis of sphingolipid metabolism inhibitors in phylogenetically diverse species of the filamentous fungus Fusarium.</title>
        <authorList>
            <person name="Kim H.-S."/>
            <person name="Busman M."/>
            <person name="Brown D.W."/>
            <person name="Divon H."/>
            <person name="Uhlig S."/>
            <person name="Proctor R.H."/>
        </authorList>
    </citation>
    <scope>NUCLEOTIDE SEQUENCE</scope>
    <source>
        <strain evidence="1">NRRL 25174</strain>
    </source>
</reference>
<proteinExistence type="predicted"/>
<reference evidence="1" key="1">
    <citation type="journal article" date="2017" name="Mycologia">
        <title>Fusarium algeriense, sp. nov., a novel toxigenic crown rot pathogen of durum wheat from Algeria is nested in the Fusarium burgessii species complex.</title>
        <authorList>
            <person name="Laraba I."/>
            <person name="Keddad A."/>
            <person name="Boureghda H."/>
            <person name="Abdallah N."/>
            <person name="Vaughan M.M."/>
            <person name="Proctor R.H."/>
            <person name="Busman M."/>
            <person name="O'Donnell K."/>
        </authorList>
    </citation>
    <scope>NUCLEOTIDE SEQUENCE</scope>
    <source>
        <strain evidence="1">NRRL 25174</strain>
    </source>
</reference>
<organism evidence="1 2">
    <name type="scientific">Fusarium beomiforme</name>
    <dbReference type="NCBI Taxonomy" id="44412"/>
    <lineage>
        <taxon>Eukaryota</taxon>
        <taxon>Fungi</taxon>
        <taxon>Dikarya</taxon>
        <taxon>Ascomycota</taxon>
        <taxon>Pezizomycotina</taxon>
        <taxon>Sordariomycetes</taxon>
        <taxon>Hypocreomycetidae</taxon>
        <taxon>Hypocreales</taxon>
        <taxon>Nectriaceae</taxon>
        <taxon>Fusarium</taxon>
        <taxon>Fusarium burgessii species complex</taxon>
    </lineage>
</organism>
<dbReference type="EMBL" id="PVQB02000440">
    <property type="protein sequence ID" value="KAF4337170.1"/>
    <property type="molecule type" value="Genomic_DNA"/>
</dbReference>
<evidence type="ECO:0000313" key="1">
    <source>
        <dbReference type="EMBL" id="KAF4337170.1"/>
    </source>
</evidence>
<dbReference type="InterPro" id="IPR053137">
    <property type="entry name" value="NLR-like"/>
</dbReference>
<dbReference type="SUPFAM" id="SSF53167">
    <property type="entry name" value="Purine and uridine phosphorylases"/>
    <property type="match status" value="1"/>
</dbReference>
<dbReference type="AlphaFoldDB" id="A0A9P5AE53"/>
<dbReference type="PANTHER" id="PTHR46082:SF11">
    <property type="entry name" value="AAA+ ATPASE DOMAIN-CONTAINING PROTEIN-RELATED"/>
    <property type="match status" value="1"/>
</dbReference>
<accession>A0A9P5AE53</accession>
<keyword evidence="2" id="KW-1185">Reference proteome</keyword>
<name>A0A9P5AE53_9HYPO</name>
<dbReference type="InterPro" id="IPR035994">
    <property type="entry name" value="Nucleoside_phosphorylase_sf"/>
</dbReference>
<protein>
    <submittedName>
        <fullName evidence="1">WD domain protein</fullName>
    </submittedName>
</protein>
<dbReference type="GO" id="GO:0009116">
    <property type="term" value="P:nucleoside metabolic process"/>
    <property type="evidence" value="ECO:0007669"/>
    <property type="project" value="InterPro"/>
</dbReference>
<dbReference type="GO" id="GO:0003824">
    <property type="term" value="F:catalytic activity"/>
    <property type="evidence" value="ECO:0007669"/>
    <property type="project" value="InterPro"/>
</dbReference>
<comment type="caution">
    <text evidence="1">The sequence shown here is derived from an EMBL/GenBank/DDBJ whole genome shotgun (WGS) entry which is preliminary data.</text>
</comment>
<dbReference type="Gene3D" id="3.40.50.1580">
    <property type="entry name" value="Nucleoside phosphorylase domain"/>
    <property type="match status" value="1"/>
</dbReference>
<gene>
    <name evidence="1" type="ORF">FBEOM_8956</name>
</gene>
<evidence type="ECO:0000313" key="2">
    <source>
        <dbReference type="Proteomes" id="UP000730481"/>
    </source>
</evidence>